<feature type="domain" description="Aminoglycoside phosphotransferase" evidence="1">
    <location>
        <begin position="65"/>
        <end position="146"/>
    </location>
</feature>
<evidence type="ECO:0000313" key="3">
    <source>
        <dbReference type="Proteomes" id="UP000050509"/>
    </source>
</evidence>
<accession>A0A0P9H210</accession>
<feature type="non-terminal residue" evidence="2">
    <location>
        <position position="146"/>
    </location>
</feature>
<dbReference type="Proteomes" id="UP000050509">
    <property type="component" value="Unassembled WGS sequence"/>
</dbReference>
<dbReference type="InterPro" id="IPR011009">
    <property type="entry name" value="Kinase-like_dom_sf"/>
</dbReference>
<evidence type="ECO:0000313" key="2">
    <source>
        <dbReference type="EMBL" id="KPV48058.1"/>
    </source>
</evidence>
<reference evidence="2 3" key="1">
    <citation type="submission" date="2015-09" db="EMBL/GenBank/DDBJ databases">
        <title>Draft genome sequence of Kouleothrix aurantiaca JCM 19913.</title>
        <authorList>
            <person name="Hemp J."/>
        </authorList>
    </citation>
    <scope>NUCLEOTIDE SEQUENCE [LARGE SCALE GENOMIC DNA]</scope>
    <source>
        <strain evidence="2 3">COM-B</strain>
    </source>
</reference>
<sequence length="146" mass="15933">MWESLNQYIDPEDASYSDARRGALAHLGDYAAQIVGPLNLRPRAAALHSSSNTRIEARISTASSHILLVLAPEGDLAAEVAWLRALNSTTLPVPRLIAHDLSLSAIPFSYAIESYISGAPLDWVAEAPRVRVLARQVGRTLRRSHQ</sequence>
<dbReference type="AlphaFoldDB" id="A0A0P9H210"/>
<name>A0A0P9H210_9CHLR</name>
<dbReference type="SUPFAM" id="SSF56112">
    <property type="entry name" value="Protein kinase-like (PK-like)"/>
    <property type="match status" value="1"/>
</dbReference>
<gene>
    <name evidence="2" type="ORF">SE17_40115</name>
</gene>
<organism evidence="2 3">
    <name type="scientific">Kouleothrix aurantiaca</name>
    <dbReference type="NCBI Taxonomy" id="186479"/>
    <lineage>
        <taxon>Bacteria</taxon>
        <taxon>Bacillati</taxon>
        <taxon>Chloroflexota</taxon>
        <taxon>Chloroflexia</taxon>
        <taxon>Chloroflexales</taxon>
        <taxon>Roseiflexineae</taxon>
        <taxon>Roseiflexaceae</taxon>
        <taxon>Kouleothrix</taxon>
    </lineage>
</organism>
<dbReference type="InterPro" id="IPR002575">
    <property type="entry name" value="Aminoglycoside_PTrfase"/>
</dbReference>
<proteinExistence type="predicted"/>
<evidence type="ECO:0000259" key="1">
    <source>
        <dbReference type="Pfam" id="PF01636"/>
    </source>
</evidence>
<dbReference type="EMBL" id="LJCR01002987">
    <property type="protein sequence ID" value="KPV48058.1"/>
    <property type="molecule type" value="Genomic_DNA"/>
</dbReference>
<dbReference type="Pfam" id="PF01636">
    <property type="entry name" value="APH"/>
    <property type="match status" value="1"/>
</dbReference>
<protein>
    <recommendedName>
        <fullName evidence="1">Aminoglycoside phosphotransferase domain-containing protein</fullName>
    </recommendedName>
</protein>
<comment type="caution">
    <text evidence="2">The sequence shown here is derived from an EMBL/GenBank/DDBJ whole genome shotgun (WGS) entry which is preliminary data.</text>
</comment>
<keyword evidence="3" id="KW-1185">Reference proteome</keyword>